<protein>
    <recommendedName>
        <fullName evidence="3">S-adenosyl-L-methionine-dependent methyltransferase</fullName>
    </recommendedName>
</protein>
<proteinExistence type="predicted"/>
<evidence type="ECO:0000313" key="2">
    <source>
        <dbReference type="Proteomes" id="UP001152607"/>
    </source>
</evidence>
<dbReference type="Proteomes" id="UP001152607">
    <property type="component" value="Unassembled WGS sequence"/>
</dbReference>
<evidence type="ECO:0000313" key="1">
    <source>
        <dbReference type="EMBL" id="CAI6335751.1"/>
    </source>
</evidence>
<organism evidence="1 2">
    <name type="scientific">Periconia digitata</name>
    <dbReference type="NCBI Taxonomy" id="1303443"/>
    <lineage>
        <taxon>Eukaryota</taxon>
        <taxon>Fungi</taxon>
        <taxon>Dikarya</taxon>
        <taxon>Ascomycota</taxon>
        <taxon>Pezizomycotina</taxon>
        <taxon>Dothideomycetes</taxon>
        <taxon>Pleosporomycetidae</taxon>
        <taxon>Pleosporales</taxon>
        <taxon>Massarineae</taxon>
        <taxon>Periconiaceae</taxon>
        <taxon>Periconia</taxon>
    </lineage>
</organism>
<name>A0A9W4XSB4_9PLEO</name>
<comment type="caution">
    <text evidence="1">The sequence shown here is derived from an EMBL/GenBank/DDBJ whole genome shotgun (WGS) entry which is preliminary data.</text>
</comment>
<dbReference type="InterPro" id="IPR029063">
    <property type="entry name" value="SAM-dependent_MTases_sf"/>
</dbReference>
<sequence>MKIERSGATDTLNLKKLSKRLEGYTRMERCVMAMNVFIHIVAWSCPAIKVGSDTKLQSTNSPDIGYIAVDTSAHYIRVKELGRHQCSQHTILSRRMAYDEPYWLGRASAEQQRLIKQHYTWTKSIGYLLHPSIASALPSNAQIADVGTGTGIWLSELSKTSPSTHQFFGYDISDAQFLPSSSLPSNVTLSLGDFKKPFPSELHGKFDVVNIRLIIISMGPGIWESTLRHVVQLLKPGGTIIWTEGNFFVARGFRGSDPASTPGHALTKGQMQLNSRLTKRFGYNWPPNGWRALFEEAGLEKVEEDVLSTDRLPELRRDFTEIGIGAVFGALGNMAGAGEEEGFWSAGEVGEKRKEAVDDMESGAYLRWDIHVSVGSVKGNA</sequence>
<dbReference type="EMBL" id="CAOQHR010000006">
    <property type="protein sequence ID" value="CAI6335751.1"/>
    <property type="molecule type" value="Genomic_DNA"/>
</dbReference>
<dbReference type="OrthoDB" id="417697at2759"/>
<dbReference type="Gene3D" id="3.40.50.150">
    <property type="entry name" value="Vaccinia Virus protein VP39"/>
    <property type="match status" value="1"/>
</dbReference>
<dbReference type="CDD" id="cd02440">
    <property type="entry name" value="AdoMet_MTases"/>
    <property type="match status" value="1"/>
</dbReference>
<dbReference type="AlphaFoldDB" id="A0A9W4XSB4"/>
<dbReference type="Pfam" id="PF13489">
    <property type="entry name" value="Methyltransf_23"/>
    <property type="match status" value="1"/>
</dbReference>
<dbReference type="PANTHER" id="PTHR43591:SF110">
    <property type="entry name" value="RHODANESE DOMAIN-CONTAINING PROTEIN"/>
    <property type="match status" value="1"/>
</dbReference>
<accession>A0A9W4XSB4</accession>
<gene>
    <name evidence="1" type="ORF">PDIGIT_LOCUS8836</name>
</gene>
<dbReference type="SUPFAM" id="SSF53335">
    <property type="entry name" value="S-adenosyl-L-methionine-dependent methyltransferases"/>
    <property type="match status" value="1"/>
</dbReference>
<evidence type="ECO:0008006" key="3">
    <source>
        <dbReference type="Google" id="ProtNLM"/>
    </source>
</evidence>
<dbReference type="PANTHER" id="PTHR43591">
    <property type="entry name" value="METHYLTRANSFERASE"/>
    <property type="match status" value="1"/>
</dbReference>
<keyword evidence="2" id="KW-1185">Reference proteome</keyword>
<reference evidence="1" key="1">
    <citation type="submission" date="2023-01" db="EMBL/GenBank/DDBJ databases">
        <authorList>
            <person name="Van Ghelder C."/>
            <person name="Rancurel C."/>
        </authorList>
    </citation>
    <scope>NUCLEOTIDE SEQUENCE</scope>
    <source>
        <strain evidence="1">CNCM I-4278</strain>
    </source>
</reference>